<keyword evidence="2" id="KW-1185">Reference proteome</keyword>
<gene>
    <name evidence="1" type="ORF">BpHYR1_049891</name>
</gene>
<name>A0A3M7QG17_BRAPC</name>
<comment type="caution">
    <text evidence="1">The sequence shown here is derived from an EMBL/GenBank/DDBJ whole genome shotgun (WGS) entry which is preliminary data.</text>
</comment>
<dbReference type="AlphaFoldDB" id="A0A3M7QG17"/>
<protein>
    <submittedName>
        <fullName evidence="1">Uncharacterized protein</fullName>
    </submittedName>
</protein>
<evidence type="ECO:0000313" key="2">
    <source>
        <dbReference type="Proteomes" id="UP000276133"/>
    </source>
</evidence>
<sequence>MKKLRLSSKIVEIINNFLFLITEVPGDRIQLSAMEPSEANMVPKMTKCVFGTNFGHRLRYFDLFKYFYSSCFLSFFKLSNALSYASLNFEYLEFHIAKKKHEN</sequence>
<evidence type="ECO:0000313" key="1">
    <source>
        <dbReference type="EMBL" id="RNA09991.1"/>
    </source>
</evidence>
<dbReference type="EMBL" id="REGN01006322">
    <property type="protein sequence ID" value="RNA09991.1"/>
    <property type="molecule type" value="Genomic_DNA"/>
</dbReference>
<dbReference type="Proteomes" id="UP000276133">
    <property type="component" value="Unassembled WGS sequence"/>
</dbReference>
<accession>A0A3M7QG17</accession>
<proteinExistence type="predicted"/>
<organism evidence="1 2">
    <name type="scientific">Brachionus plicatilis</name>
    <name type="common">Marine rotifer</name>
    <name type="synonym">Brachionus muelleri</name>
    <dbReference type="NCBI Taxonomy" id="10195"/>
    <lineage>
        <taxon>Eukaryota</taxon>
        <taxon>Metazoa</taxon>
        <taxon>Spiralia</taxon>
        <taxon>Gnathifera</taxon>
        <taxon>Rotifera</taxon>
        <taxon>Eurotatoria</taxon>
        <taxon>Monogononta</taxon>
        <taxon>Pseudotrocha</taxon>
        <taxon>Ploima</taxon>
        <taxon>Brachionidae</taxon>
        <taxon>Brachionus</taxon>
    </lineage>
</organism>
<reference evidence="1 2" key="1">
    <citation type="journal article" date="2018" name="Sci. Rep.">
        <title>Genomic signatures of local adaptation to the degree of environmental predictability in rotifers.</title>
        <authorList>
            <person name="Franch-Gras L."/>
            <person name="Hahn C."/>
            <person name="Garcia-Roger E.M."/>
            <person name="Carmona M.J."/>
            <person name="Serra M."/>
            <person name="Gomez A."/>
        </authorList>
    </citation>
    <scope>NUCLEOTIDE SEQUENCE [LARGE SCALE GENOMIC DNA]</scope>
    <source>
        <strain evidence="1">HYR1</strain>
    </source>
</reference>